<evidence type="ECO:0000313" key="3">
    <source>
        <dbReference type="Proteomes" id="UP000226192"/>
    </source>
</evidence>
<feature type="compositionally biased region" description="Low complexity" evidence="1">
    <location>
        <begin position="50"/>
        <end position="66"/>
    </location>
</feature>
<feature type="region of interest" description="Disordered" evidence="1">
    <location>
        <begin position="1"/>
        <end position="67"/>
    </location>
</feature>
<accession>A0A2C5XX19</accession>
<gene>
    <name evidence="2" type="ORF">CDD81_3677</name>
</gene>
<reference evidence="2 3" key="1">
    <citation type="submission" date="2017-06" db="EMBL/GenBank/DDBJ databases">
        <title>Ant-infecting Ophiocordyceps genomes reveal a high diversity of potential behavioral manipulation genes and a possible major role for enterotoxins.</title>
        <authorList>
            <person name="De Bekker C."/>
            <person name="Evans H.C."/>
            <person name="Brachmann A."/>
            <person name="Hughes D.P."/>
        </authorList>
    </citation>
    <scope>NUCLEOTIDE SEQUENCE [LARGE SCALE GENOMIC DNA]</scope>
    <source>
        <strain evidence="2 3">Map64</strain>
    </source>
</reference>
<keyword evidence="3" id="KW-1185">Reference proteome</keyword>
<dbReference type="Proteomes" id="UP000226192">
    <property type="component" value="Unassembled WGS sequence"/>
</dbReference>
<proteinExistence type="predicted"/>
<feature type="compositionally biased region" description="Polar residues" evidence="1">
    <location>
        <begin position="1"/>
        <end position="15"/>
    </location>
</feature>
<sequence>MPLLAQGQSQALHTESQSEKPAAASAVTDTDRKRRNQDNKAPLGQAGRPGAADADAGAADAGAADAGADDADADAHVLLVQRFPIRRTTTPLSICCKQGNETMIRLLRHGVPPLLPKVLSRLFRVAWPWLA</sequence>
<dbReference type="AlphaFoldDB" id="A0A2C5XX19"/>
<name>A0A2C5XX19_9HYPO</name>
<dbReference type="EMBL" id="NJET01000233">
    <property type="protein sequence ID" value="PHH59161.1"/>
    <property type="molecule type" value="Genomic_DNA"/>
</dbReference>
<organism evidence="2 3">
    <name type="scientific">Ophiocordyceps australis</name>
    <dbReference type="NCBI Taxonomy" id="1399860"/>
    <lineage>
        <taxon>Eukaryota</taxon>
        <taxon>Fungi</taxon>
        <taxon>Dikarya</taxon>
        <taxon>Ascomycota</taxon>
        <taxon>Pezizomycotina</taxon>
        <taxon>Sordariomycetes</taxon>
        <taxon>Hypocreomycetidae</taxon>
        <taxon>Hypocreales</taxon>
        <taxon>Ophiocordycipitaceae</taxon>
        <taxon>Ophiocordyceps</taxon>
    </lineage>
</organism>
<comment type="caution">
    <text evidence="2">The sequence shown here is derived from an EMBL/GenBank/DDBJ whole genome shotgun (WGS) entry which is preliminary data.</text>
</comment>
<protein>
    <submittedName>
        <fullName evidence="2">Uncharacterized protein</fullName>
    </submittedName>
</protein>
<evidence type="ECO:0000256" key="1">
    <source>
        <dbReference type="SAM" id="MobiDB-lite"/>
    </source>
</evidence>
<evidence type="ECO:0000313" key="2">
    <source>
        <dbReference type="EMBL" id="PHH59161.1"/>
    </source>
</evidence>
<feature type="compositionally biased region" description="Basic and acidic residues" evidence="1">
    <location>
        <begin position="29"/>
        <end position="38"/>
    </location>
</feature>